<dbReference type="Proteomes" id="UP000642819">
    <property type="component" value="Unassembled WGS sequence"/>
</dbReference>
<dbReference type="Gene3D" id="1.10.30.50">
    <property type="match status" value="1"/>
</dbReference>
<dbReference type="InterPro" id="IPR003870">
    <property type="entry name" value="DUF222"/>
</dbReference>
<dbReference type="SMART" id="SM00507">
    <property type="entry name" value="HNHc"/>
    <property type="match status" value="1"/>
</dbReference>
<evidence type="ECO:0000313" key="4">
    <source>
        <dbReference type="EMBL" id="GHD03341.1"/>
    </source>
</evidence>
<dbReference type="CDD" id="cd00085">
    <property type="entry name" value="HNHc"/>
    <property type="match status" value="1"/>
</dbReference>
<comment type="caution">
    <text evidence="4">The sequence shown here is derived from an EMBL/GenBank/DDBJ whole genome shotgun (WGS) entry which is preliminary data.</text>
</comment>
<comment type="similarity">
    <text evidence="1">Belongs to the Rv1128c/1148c/1588c/1702c/1945/3466 family.</text>
</comment>
<evidence type="ECO:0000256" key="2">
    <source>
        <dbReference type="SAM" id="MobiDB-lite"/>
    </source>
</evidence>
<dbReference type="InterPro" id="IPR003615">
    <property type="entry name" value="HNH_nuc"/>
</dbReference>
<evidence type="ECO:0000313" key="5">
    <source>
        <dbReference type="Proteomes" id="UP000642819"/>
    </source>
</evidence>
<gene>
    <name evidence="4" type="ORF">GCM10008096_09500</name>
</gene>
<evidence type="ECO:0000256" key="1">
    <source>
        <dbReference type="ARBA" id="ARBA00023450"/>
    </source>
</evidence>
<dbReference type="EMBL" id="BMXK01000003">
    <property type="protein sequence ID" value="GHD03341.1"/>
    <property type="molecule type" value="Genomic_DNA"/>
</dbReference>
<name>A0ABQ3GEC0_9MICC</name>
<keyword evidence="5" id="KW-1185">Reference proteome</keyword>
<feature type="compositionally biased region" description="Gly residues" evidence="2">
    <location>
        <begin position="358"/>
        <end position="378"/>
    </location>
</feature>
<evidence type="ECO:0000259" key="3">
    <source>
        <dbReference type="SMART" id="SM00507"/>
    </source>
</evidence>
<reference evidence="5" key="1">
    <citation type="journal article" date="2019" name="Int. J. Syst. Evol. Microbiol.">
        <title>The Global Catalogue of Microorganisms (GCM) 10K type strain sequencing project: providing services to taxonomists for standard genome sequencing and annotation.</title>
        <authorList>
            <consortium name="The Broad Institute Genomics Platform"/>
            <consortium name="The Broad Institute Genome Sequencing Center for Infectious Disease"/>
            <person name="Wu L."/>
            <person name="Ma J."/>
        </authorList>
    </citation>
    <scope>NUCLEOTIDE SEQUENCE [LARGE SCALE GENOMIC DNA]</scope>
    <source>
        <strain evidence="5">KCTC 19466</strain>
    </source>
</reference>
<protein>
    <recommendedName>
        <fullName evidence="3">HNH nuclease domain-containing protein</fullName>
    </recommendedName>
</protein>
<organism evidence="4 5">
    <name type="scientific">Zhihengliuella salsuginis</name>
    <dbReference type="NCBI Taxonomy" id="578222"/>
    <lineage>
        <taxon>Bacteria</taxon>
        <taxon>Bacillati</taxon>
        <taxon>Actinomycetota</taxon>
        <taxon>Actinomycetes</taxon>
        <taxon>Micrococcales</taxon>
        <taxon>Micrococcaceae</taxon>
        <taxon>Zhihengliuella</taxon>
    </lineage>
</organism>
<dbReference type="Pfam" id="PF02720">
    <property type="entry name" value="DUF222"/>
    <property type="match status" value="1"/>
</dbReference>
<dbReference type="InterPro" id="IPR002711">
    <property type="entry name" value="HNH"/>
</dbReference>
<proteinExistence type="inferred from homology"/>
<dbReference type="Pfam" id="PF01844">
    <property type="entry name" value="HNH"/>
    <property type="match status" value="1"/>
</dbReference>
<sequence length="595" mass="64130">MVQTQKIRLRLGDMILAAEPAASGDAGALVGAPALEAAVAALGPSGLLEFAEQLRRFAEAAGFEAAAALEDATRERLAADLDELGRSSPGMRKSVGSGRLVDDAPSEVVAQEIASVRGIARMTAAREAGRARTLADDLPDVLNGMAAGVVGPAHARSMVDLAVKIEPERIDEPVTDDPAELEQYERRVEASRRECRRRRQSFCGDLLERSRGKTPGQLERYGKRRIEKELDESFTERHRRASDRRFVAIDADEDGMCYVNAYIPTVAAEAIDRRLAEFAALQKHRDAADGDEDERTSAQVRADAFVDILLSGPEAVGLQNVKPAVTVTVPATVFPGLNGPNGMSGPGGARRKTPETGGSEGITAGEGEGFTAGQGEGSIVGEPLAPGADLPEAERFGAFGLGELEAILPQATTWTRVVTDPWTGAITAFDTEAYSPTRAMRRALALRDRTCRVPGCGRRATACEPDHVIERQDGGPTSLENLVSICKRCHRLKSWGLLGYDLQPDGTLIVDTYWGTRRTTLPDAPWAAWPLAPPSPRTREVDTGEPTAQLFMVEPAISFGDPPDEVRQRADDEEFQKIVARLERSLAAFMEPCPF</sequence>
<feature type="region of interest" description="Disordered" evidence="2">
    <location>
        <begin position="338"/>
        <end position="387"/>
    </location>
</feature>
<feature type="domain" description="HNH nuclease" evidence="3">
    <location>
        <begin position="439"/>
        <end position="491"/>
    </location>
</feature>
<accession>A0ABQ3GEC0</accession>